<dbReference type="Gene3D" id="1.25.40.20">
    <property type="entry name" value="Ankyrin repeat-containing domain"/>
    <property type="match status" value="3"/>
</dbReference>
<organism evidence="7 8">
    <name type="scientific">Brenthis ino</name>
    <name type="common">lesser marbled fritillary</name>
    <dbReference type="NCBI Taxonomy" id="405034"/>
    <lineage>
        <taxon>Eukaryota</taxon>
        <taxon>Metazoa</taxon>
        <taxon>Ecdysozoa</taxon>
        <taxon>Arthropoda</taxon>
        <taxon>Hexapoda</taxon>
        <taxon>Insecta</taxon>
        <taxon>Pterygota</taxon>
        <taxon>Neoptera</taxon>
        <taxon>Endopterygota</taxon>
        <taxon>Lepidoptera</taxon>
        <taxon>Glossata</taxon>
        <taxon>Ditrysia</taxon>
        <taxon>Papilionoidea</taxon>
        <taxon>Nymphalidae</taxon>
        <taxon>Heliconiinae</taxon>
        <taxon>Argynnini</taxon>
        <taxon>Brenthis</taxon>
    </lineage>
</organism>
<dbReference type="SUPFAM" id="SSF48403">
    <property type="entry name" value="Ankyrin repeat"/>
    <property type="match status" value="2"/>
</dbReference>
<dbReference type="PANTHER" id="PTHR24173:SF85">
    <property type="entry name" value="PROTEIN FEM-1 HOMOLOG CG6966"/>
    <property type="match status" value="1"/>
</dbReference>
<sequence length="898" mass="99960">MSVCVWDLIDLVPMRYQWIERLRHCGKSLLRRQRRLIRRLKKMYLHSWRSDELSMLVGVKTTGATPLVIACRNGHYDVAEYLIERCKADIEQPGSVTFDGETIEGAPPLWCAAAAGHLPLVRLLVRAGANVNSTTRTHSTPLRAACFDGHYDIVKFLVENGADIEIANRHGHTCLMIACYKGHIHIAKYLLSLNADVNRKSVKGNTALHDCAESGSLHILKMLLGHGATMDVDSYGMTPLLAASVTGHTHIVEHLINTDNGLVSRQQRIDALELLGATYVDKRRDMVGALALWKRAMDDRFPPDDSEPIPKPKDIPRIEAYDYAVEPTNLQQLEELLADPDAMRMQALVIRERILGPAHPDTSYYVRYRGAVYADAGRFSRCRQLWHHALDMQRAVLPPLSPLTQSSLYSFAELFSYMLAERARPPLRGRIVPPVTFEDIEPVFLKALSEIDRGMELAACKAAEREHTLAALQRVLVISLHLAALLARLLAAPGCTDHVSRQIHKAVYRLVKLDIKVRQGRSALHVACSAEVGRGRGASGAAAGAPGGAGAAAGGPGGEACPALVALMLRLGAAPDARDADGNTPLHLVCKLNPCPAEVVRELLSHGAHIDTVNYEGETPEEILKSSQQSLNSILIIFITQDFIVCTLFHQFLQINCQKRDINRNKKEMKKFEFSSKSNESFPIFSGKVFYNIYKDSEFLRHSENIETILSKGYELRQMLKKVQPGEVVALKGMILERNTPLLVKKTGPNVSVENFEFTANRLSGLVAAYAFENKERFPVLKSSEALALGLTWDNGNETKCRLFLSAVTGTEHFYEQFYYWPLICALRKLQLNKMTIEPVVKIAKVKNPNGEKMAKVMMRNLVSVKTLWENFPGASKADLQLQLESAPQALKMVFFAK</sequence>
<dbReference type="Pfam" id="PF13606">
    <property type="entry name" value="Ank_3"/>
    <property type="match status" value="1"/>
</dbReference>
<evidence type="ECO:0000313" key="8">
    <source>
        <dbReference type="Proteomes" id="UP000838878"/>
    </source>
</evidence>
<accession>A0A8J9UD82</accession>
<evidence type="ECO:0000313" key="7">
    <source>
        <dbReference type="EMBL" id="CAH0718173.1"/>
    </source>
</evidence>
<reference evidence="7" key="1">
    <citation type="submission" date="2021-12" db="EMBL/GenBank/DDBJ databases">
        <authorList>
            <person name="Martin H S."/>
        </authorList>
    </citation>
    <scope>NUCLEOTIDE SEQUENCE</scope>
</reference>
<evidence type="ECO:0000256" key="6">
    <source>
        <dbReference type="PROSITE-ProRule" id="PRU00023"/>
    </source>
</evidence>
<evidence type="ECO:0000256" key="2">
    <source>
        <dbReference type="ARBA" id="ARBA00022737"/>
    </source>
</evidence>
<proteinExistence type="inferred from homology"/>
<dbReference type="OrthoDB" id="4429489at2759"/>
<keyword evidence="4 6" id="KW-0040">ANK repeat</keyword>
<evidence type="ECO:0000256" key="5">
    <source>
        <dbReference type="ARBA" id="ARBA00038500"/>
    </source>
</evidence>
<dbReference type="Proteomes" id="UP000838878">
    <property type="component" value="Chromosome 12"/>
</dbReference>
<evidence type="ECO:0000256" key="3">
    <source>
        <dbReference type="ARBA" id="ARBA00022786"/>
    </source>
</evidence>
<dbReference type="Gene3D" id="1.10.472.180">
    <property type="entry name" value="Bunyavirus nucleocapsid (N) protein, C-terminal domain"/>
    <property type="match status" value="1"/>
</dbReference>
<keyword evidence="3" id="KW-0833">Ubl conjugation pathway</keyword>
<dbReference type="Pfam" id="PF13637">
    <property type="entry name" value="Ank_4"/>
    <property type="match status" value="1"/>
</dbReference>
<keyword evidence="2" id="KW-0677">Repeat</keyword>
<protein>
    <submittedName>
        <fullName evidence="7">Uncharacterized protein</fullName>
    </submittedName>
</protein>
<name>A0A8J9UD82_9NEOP</name>
<keyword evidence="8" id="KW-1185">Reference proteome</keyword>
<dbReference type="InterPro" id="IPR011990">
    <property type="entry name" value="TPR-like_helical_dom_sf"/>
</dbReference>
<dbReference type="Pfam" id="PF00023">
    <property type="entry name" value="Ank"/>
    <property type="match status" value="1"/>
</dbReference>
<dbReference type="InterPro" id="IPR043011">
    <property type="entry name" value="Bunya_nucleocap_C"/>
</dbReference>
<feature type="repeat" description="ANK" evidence="6">
    <location>
        <begin position="104"/>
        <end position="136"/>
    </location>
</feature>
<gene>
    <name evidence="7" type="ORF">BINO364_LOCUS4700</name>
</gene>
<feature type="repeat" description="ANK" evidence="6">
    <location>
        <begin position="203"/>
        <end position="235"/>
    </location>
</feature>
<comment type="pathway">
    <text evidence="1">Protein modification; protein ubiquitination.</text>
</comment>
<dbReference type="InterPro" id="IPR002110">
    <property type="entry name" value="Ankyrin_rpt"/>
</dbReference>
<evidence type="ECO:0000256" key="4">
    <source>
        <dbReference type="ARBA" id="ARBA00023043"/>
    </source>
</evidence>
<dbReference type="Pfam" id="PF12796">
    <property type="entry name" value="Ank_2"/>
    <property type="match status" value="1"/>
</dbReference>
<evidence type="ECO:0000256" key="1">
    <source>
        <dbReference type="ARBA" id="ARBA00004906"/>
    </source>
</evidence>
<feature type="repeat" description="ANK" evidence="6">
    <location>
        <begin position="170"/>
        <end position="202"/>
    </location>
</feature>
<feature type="repeat" description="ANK" evidence="6">
    <location>
        <begin position="137"/>
        <end position="169"/>
    </location>
</feature>
<dbReference type="SMART" id="SM00248">
    <property type="entry name" value="ANK"/>
    <property type="match status" value="8"/>
</dbReference>
<dbReference type="PROSITE" id="PS50297">
    <property type="entry name" value="ANK_REP_REGION"/>
    <property type="match status" value="6"/>
</dbReference>
<dbReference type="AlphaFoldDB" id="A0A8J9UD82"/>
<dbReference type="PANTHER" id="PTHR24173">
    <property type="entry name" value="ANKYRIN REPEAT CONTAINING"/>
    <property type="match status" value="1"/>
</dbReference>
<dbReference type="PROSITE" id="PS50088">
    <property type="entry name" value="ANK_REPEAT"/>
    <property type="match status" value="6"/>
</dbReference>
<comment type="similarity">
    <text evidence="5">Belongs to the fem-1 family.</text>
</comment>
<feature type="non-terminal residue" evidence="7">
    <location>
        <position position="898"/>
    </location>
</feature>
<feature type="repeat" description="ANK" evidence="6">
    <location>
        <begin position="581"/>
        <end position="615"/>
    </location>
</feature>
<dbReference type="InterPro" id="IPR036770">
    <property type="entry name" value="Ankyrin_rpt-contain_sf"/>
</dbReference>
<feature type="repeat" description="ANK" evidence="6">
    <location>
        <begin position="62"/>
        <end position="85"/>
    </location>
</feature>
<dbReference type="EMBL" id="OV170232">
    <property type="protein sequence ID" value="CAH0718173.1"/>
    <property type="molecule type" value="Genomic_DNA"/>
</dbReference>
<dbReference type="PRINTS" id="PR01415">
    <property type="entry name" value="ANKYRIN"/>
</dbReference>
<dbReference type="Gene3D" id="1.25.40.10">
    <property type="entry name" value="Tetratricopeptide repeat domain"/>
    <property type="match status" value="1"/>
</dbReference>